<keyword evidence="8 12" id="KW-0175">Coiled coil</keyword>
<dbReference type="EMBL" id="JAANIA010002593">
    <property type="protein sequence ID" value="KAG5311912.1"/>
    <property type="molecule type" value="Genomic_DNA"/>
</dbReference>
<feature type="region of interest" description="Disordered" evidence="13">
    <location>
        <begin position="1"/>
        <end position="32"/>
    </location>
</feature>
<feature type="non-terminal residue" evidence="15">
    <location>
        <position position="1"/>
    </location>
</feature>
<protein>
    <submittedName>
        <fullName evidence="15">SMC6 protein</fullName>
    </submittedName>
</protein>
<keyword evidence="16" id="KW-1185">Reference proteome</keyword>
<proteinExistence type="inferred from homology"/>
<feature type="coiled-coil region" evidence="12">
    <location>
        <begin position="219"/>
        <end position="256"/>
    </location>
</feature>
<comment type="caution">
    <text evidence="15">The sequence shown here is derived from an EMBL/GenBank/DDBJ whole genome shotgun (WGS) entry which is preliminary data.</text>
</comment>
<dbReference type="SUPFAM" id="SSF52540">
    <property type="entry name" value="P-loop containing nucleoside triphosphate hydrolases"/>
    <property type="match status" value="2"/>
</dbReference>
<feature type="compositionally biased region" description="Basic and acidic residues" evidence="13">
    <location>
        <begin position="14"/>
        <end position="29"/>
    </location>
</feature>
<feature type="coiled-coil region" evidence="12">
    <location>
        <begin position="850"/>
        <end position="877"/>
    </location>
</feature>
<evidence type="ECO:0000313" key="16">
    <source>
        <dbReference type="Proteomes" id="UP000668214"/>
    </source>
</evidence>
<dbReference type="GO" id="GO:0003697">
    <property type="term" value="F:single-stranded DNA binding"/>
    <property type="evidence" value="ECO:0007669"/>
    <property type="project" value="TreeGrafter"/>
</dbReference>
<dbReference type="InterPro" id="IPR003395">
    <property type="entry name" value="RecF/RecN/SMC_N"/>
</dbReference>
<feature type="compositionally biased region" description="Basic residues" evidence="13">
    <location>
        <begin position="1"/>
        <end position="13"/>
    </location>
</feature>
<comment type="similarity">
    <text evidence="3">Belongs to the SMC family. SMC6 subfamily.</text>
</comment>
<feature type="domain" description="RecF/RecN/SMC N-terminal" evidence="14">
    <location>
        <begin position="43"/>
        <end position="1049"/>
    </location>
</feature>
<feature type="non-terminal residue" evidence="15">
    <location>
        <position position="1283"/>
    </location>
</feature>
<evidence type="ECO:0000256" key="1">
    <source>
        <dbReference type="ARBA" id="ARBA00004123"/>
    </source>
</evidence>
<evidence type="ECO:0000256" key="11">
    <source>
        <dbReference type="ARBA" id="ARBA00023242"/>
    </source>
</evidence>
<dbReference type="InterPro" id="IPR027417">
    <property type="entry name" value="P-loop_NTPase"/>
</dbReference>
<feature type="compositionally biased region" description="Gly residues" evidence="13">
    <location>
        <begin position="1118"/>
        <end position="1131"/>
    </location>
</feature>
<keyword evidence="5" id="KW-0547">Nucleotide-binding</keyword>
<keyword evidence="11" id="KW-0539">Nucleus</keyword>
<evidence type="ECO:0000256" key="5">
    <source>
        <dbReference type="ARBA" id="ARBA00022741"/>
    </source>
</evidence>
<organism evidence="15 16">
    <name type="scientific">Pseudoatta argentina</name>
    <dbReference type="NCBI Taxonomy" id="621737"/>
    <lineage>
        <taxon>Eukaryota</taxon>
        <taxon>Metazoa</taxon>
        <taxon>Ecdysozoa</taxon>
        <taxon>Arthropoda</taxon>
        <taxon>Hexapoda</taxon>
        <taxon>Insecta</taxon>
        <taxon>Pterygota</taxon>
        <taxon>Neoptera</taxon>
        <taxon>Endopterygota</taxon>
        <taxon>Hymenoptera</taxon>
        <taxon>Apocrita</taxon>
        <taxon>Aculeata</taxon>
        <taxon>Formicoidea</taxon>
        <taxon>Formicidae</taxon>
        <taxon>Myrmicinae</taxon>
        <taxon>Pseudoatta</taxon>
    </lineage>
</organism>
<dbReference type="GO" id="GO:0005634">
    <property type="term" value="C:nucleus"/>
    <property type="evidence" value="ECO:0007669"/>
    <property type="project" value="UniProtKB-SubCell"/>
</dbReference>
<evidence type="ECO:0000256" key="4">
    <source>
        <dbReference type="ARBA" id="ARBA00022454"/>
    </source>
</evidence>
<reference evidence="15" key="1">
    <citation type="submission" date="2020-02" db="EMBL/GenBank/DDBJ databases">
        <title>Relaxed selection underlies rapid genomic changes in the transitions from sociality to social parasitism in ants.</title>
        <authorList>
            <person name="Bi X."/>
        </authorList>
    </citation>
    <scope>NUCLEOTIDE SEQUENCE</scope>
    <source>
        <strain evidence="15">BGI-DK2014c</strain>
        <tissue evidence="15">Whole body</tissue>
    </source>
</reference>
<feature type="region of interest" description="Disordered" evidence="13">
    <location>
        <begin position="1249"/>
        <end position="1283"/>
    </location>
</feature>
<dbReference type="PANTHER" id="PTHR19306">
    <property type="entry name" value="STRUCTURAL MAINTENANCE OF CHROMOSOMES 5,6 SMC5, SMC6"/>
    <property type="match status" value="1"/>
</dbReference>
<dbReference type="GO" id="GO:0003684">
    <property type="term" value="F:damaged DNA binding"/>
    <property type="evidence" value="ECO:0007669"/>
    <property type="project" value="TreeGrafter"/>
</dbReference>
<evidence type="ECO:0000313" key="15">
    <source>
        <dbReference type="EMBL" id="KAG5311912.1"/>
    </source>
</evidence>
<feature type="coiled-coil region" evidence="12">
    <location>
        <begin position="755"/>
        <end position="815"/>
    </location>
</feature>
<evidence type="ECO:0000256" key="7">
    <source>
        <dbReference type="ARBA" id="ARBA00022840"/>
    </source>
</evidence>
<keyword evidence="10" id="KW-0234">DNA repair</keyword>
<evidence type="ECO:0000256" key="13">
    <source>
        <dbReference type="SAM" id="MobiDB-lite"/>
    </source>
</evidence>
<feature type="compositionally biased region" description="Gly residues" evidence="13">
    <location>
        <begin position="1093"/>
        <end position="1105"/>
    </location>
</feature>
<keyword evidence="7" id="KW-0067">ATP-binding</keyword>
<dbReference type="GO" id="GO:0000724">
    <property type="term" value="P:double-strand break repair via homologous recombination"/>
    <property type="evidence" value="ECO:0007669"/>
    <property type="project" value="TreeGrafter"/>
</dbReference>
<dbReference type="Pfam" id="PF02463">
    <property type="entry name" value="SMC_N"/>
    <property type="match status" value="1"/>
</dbReference>
<dbReference type="GO" id="GO:0035861">
    <property type="term" value="C:site of double-strand break"/>
    <property type="evidence" value="ECO:0007669"/>
    <property type="project" value="TreeGrafter"/>
</dbReference>
<feature type="coiled-coil region" evidence="12">
    <location>
        <begin position="310"/>
        <end position="463"/>
    </location>
</feature>
<evidence type="ECO:0000256" key="2">
    <source>
        <dbReference type="ARBA" id="ARBA00004286"/>
    </source>
</evidence>
<evidence type="ECO:0000259" key="14">
    <source>
        <dbReference type="Pfam" id="PF02463"/>
    </source>
</evidence>
<dbReference type="PANTHER" id="PTHR19306:SF6">
    <property type="entry name" value="STRUCTURAL MAINTENANCE OF CHROMOSOMES PROTEIN 6"/>
    <property type="match status" value="1"/>
</dbReference>
<dbReference type="Proteomes" id="UP000668214">
    <property type="component" value="Unassembled WGS sequence"/>
</dbReference>
<evidence type="ECO:0000256" key="6">
    <source>
        <dbReference type="ARBA" id="ARBA00022763"/>
    </source>
</evidence>
<accession>A0A836EUN2</accession>
<feature type="coiled-coil region" evidence="12">
    <location>
        <begin position="656"/>
        <end position="690"/>
    </location>
</feature>
<evidence type="ECO:0000256" key="3">
    <source>
        <dbReference type="ARBA" id="ARBA00006793"/>
    </source>
</evidence>
<evidence type="ECO:0000256" key="12">
    <source>
        <dbReference type="SAM" id="Coils"/>
    </source>
</evidence>
<dbReference type="GO" id="GO:0030915">
    <property type="term" value="C:Smc5-Smc6 complex"/>
    <property type="evidence" value="ECO:0007669"/>
    <property type="project" value="TreeGrafter"/>
</dbReference>
<keyword evidence="4" id="KW-0158">Chromosome</keyword>
<gene>
    <name evidence="15" type="primary">Smc6</name>
    <name evidence="15" type="ORF">G6Z78_0002706</name>
</gene>
<evidence type="ECO:0000256" key="10">
    <source>
        <dbReference type="ARBA" id="ARBA00023204"/>
    </source>
</evidence>
<comment type="subcellular location">
    <subcellularLocation>
        <location evidence="2">Chromosome</location>
    </subcellularLocation>
    <subcellularLocation>
        <location evidence="1">Nucleus</location>
    </subcellularLocation>
</comment>
<keyword evidence="9" id="KW-0233">DNA recombination</keyword>
<keyword evidence="6" id="KW-0227">DNA damage</keyword>
<dbReference type="Gene3D" id="3.40.50.300">
    <property type="entry name" value="P-loop containing nucleotide triphosphate hydrolases"/>
    <property type="match status" value="2"/>
</dbReference>
<feature type="region of interest" description="Disordered" evidence="13">
    <location>
        <begin position="1093"/>
        <end position="1161"/>
    </location>
</feature>
<name>A0A836EUN2_9HYME</name>
<sequence>MENNAKRTRRRKTTEKSYEHQTKRSKQIEDDAVQNEEYTAGKVKKIRLHNFMCHDALEITLNENVNFIVGQNGSGKSAILTALTIGLGARANVTSRGTSVKEFIKKGRNSATIEITLVNKGDTAYKPEVYGNIITVLRTIGTTSSYKIKNWRGEIISTKRDELDNIISMMNIQIDNPISVLNQDVSRTFLVTSKPEEKYSLFMKATLLDSIEINYKEALNICEQEYDKLQQYNATLSQEKKQIEKLKESIHRLEEMDESRAELSNLEMELHWATAIAEETKLNKILNTVKMHEDKSKELQNIELSTEKKDEGIDKNIEEIKQKVQQAEQEAIDSNEAYNSSKQKHKIANEAYLSKQREWRSVTSKIKRLEDDANLVKKEIQKLESCNDEEYNKKKEMKERLSKLEEKLDELDASLRTKQTELMHLEADRMRLQQDVTSAKNEMDNFDRHIRKIKKDLSAVEQQSDNALSVFGPNVPRLLKRIEEEYKKNRFKEKPRGPIGAFIKLKDAAWAPAVESFLGFGTLNSFCVDNSQDAKLLNSIMKEIFYNENTLQVICSKFFNQVHDVRHHCTYSPQYSNLLEAMVIEDPVVANSLIDQREIECILLIPTNEEACAIMSDGTKVPKNCKRAFTLHGDTFFPDPNYRTYGGNCTRAKYLQVSTMEAMQTLKEELQIAENKKQEATIAYNTIREKLNRTNSELTNVSITVRKLRSAQSECTNFINELKDKIESTEGTSVDVFRHEAAEIEKKIAHESAAEKLLAENVQELQKNVESLDMEVKRCRDLRHNLHIVVDPLKKERHRHECQRAARKLQGIRQAIQCATGEFEIQERVTKKAISVAITKCPRIDTTRSINQIKTLLSDLEDKIREIENQFGCADELRLELAEKQKKYGVHIEFSSQLKKSFEKHIERVKHRQKMFLQLRDTYSVYVQKSFTDVLSLRQYKVYSYIEIFFKNILFFLFTNGLSSFYQGTVVIDHQKKVLDLHVSARDDQKSGNDTRSLSGGERSYSTVAFILALWDCIQLPFYFLDEFDVFMDKVNRRVIMDILLEHTRLHPQSQFAFLTPLDTSHILAEDYVTIHHIIPKWWSGHSSVEVGSGGGVGEGGGRGDLGNRRGIGEGSVSYGGGDLRNRGGVGQRSRGQRGVGHRGGDFGDRGSISEGCGDRSDGLDSNGGGFLADYGVESIDWVSGVFDDAPSAIGFQEGVATLDEIAVTGLLLALVIASQAVVHIVRIAVLWVRVEVCVNGLGNGGGDNRGSRSIGQRGTRRDNTGVGGGDQGGECDKLEEKT</sequence>
<dbReference type="GO" id="GO:0005524">
    <property type="term" value="F:ATP binding"/>
    <property type="evidence" value="ECO:0007669"/>
    <property type="project" value="UniProtKB-KW"/>
</dbReference>
<evidence type="ECO:0000256" key="8">
    <source>
        <dbReference type="ARBA" id="ARBA00023054"/>
    </source>
</evidence>
<evidence type="ECO:0000256" key="9">
    <source>
        <dbReference type="ARBA" id="ARBA00023172"/>
    </source>
</evidence>